<accession>A0ABR8ADW0</accession>
<dbReference type="EMBL" id="JACJQH010000038">
    <property type="protein sequence ID" value="MBD2198216.1"/>
    <property type="molecule type" value="Genomic_DNA"/>
</dbReference>
<protein>
    <submittedName>
        <fullName evidence="1">Uncharacterized protein</fullName>
    </submittedName>
</protein>
<evidence type="ECO:0000313" key="2">
    <source>
        <dbReference type="Proteomes" id="UP000658514"/>
    </source>
</evidence>
<evidence type="ECO:0000313" key="1">
    <source>
        <dbReference type="EMBL" id="MBD2198216.1"/>
    </source>
</evidence>
<comment type="caution">
    <text evidence="1">The sequence shown here is derived from an EMBL/GenBank/DDBJ whole genome shotgun (WGS) entry which is preliminary data.</text>
</comment>
<dbReference type="Proteomes" id="UP000658514">
    <property type="component" value="Unassembled WGS sequence"/>
</dbReference>
<name>A0ABR8ADW0_9CYAN</name>
<dbReference type="RefSeq" id="WP_190545677.1">
    <property type="nucleotide sequence ID" value="NZ_CAWPNO010000071.1"/>
</dbReference>
<gene>
    <name evidence="1" type="ORF">H6G24_22370</name>
</gene>
<sequence>MELNLRFPENNQVIVTFDGQETERLDFASPLSAADREEIRWYLETYAAHYTTDVDDKRAEGIAKN</sequence>
<proteinExistence type="predicted"/>
<reference evidence="1 2" key="1">
    <citation type="journal article" date="2020" name="ISME J.">
        <title>Comparative genomics reveals insights into cyanobacterial evolution and habitat adaptation.</title>
        <authorList>
            <person name="Chen M.Y."/>
            <person name="Teng W.K."/>
            <person name="Zhao L."/>
            <person name="Hu C.X."/>
            <person name="Zhou Y.K."/>
            <person name="Han B.P."/>
            <person name="Song L.R."/>
            <person name="Shu W.S."/>
        </authorList>
    </citation>
    <scope>NUCLEOTIDE SEQUENCE [LARGE SCALE GENOMIC DNA]</scope>
    <source>
        <strain evidence="1 2">FACHB-288</strain>
    </source>
</reference>
<organism evidence="1 2">
    <name type="scientific">Calothrix parietina FACHB-288</name>
    <dbReference type="NCBI Taxonomy" id="2692896"/>
    <lineage>
        <taxon>Bacteria</taxon>
        <taxon>Bacillati</taxon>
        <taxon>Cyanobacteriota</taxon>
        <taxon>Cyanophyceae</taxon>
        <taxon>Nostocales</taxon>
        <taxon>Calotrichaceae</taxon>
        <taxon>Calothrix</taxon>
    </lineage>
</organism>
<keyword evidence="2" id="KW-1185">Reference proteome</keyword>